<reference evidence="2" key="1">
    <citation type="journal article" date="2022" name="Nat. Commun.">
        <title>Chromosome evolution and the genetic basis of agronomically important traits in greater yam.</title>
        <authorList>
            <person name="Bredeson J.V."/>
            <person name="Lyons J.B."/>
            <person name="Oniyinde I.O."/>
            <person name="Okereke N.R."/>
            <person name="Kolade O."/>
            <person name="Nnabue I."/>
            <person name="Nwadili C.O."/>
            <person name="Hribova E."/>
            <person name="Parker M."/>
            <person name="Nwogha J."/>
            <person name="Shu S."/>
            <person name="Carlson J."/>
            <person name="Kariba R."/>
            <person name="Muthemba S."/>
            <person name="Knop K."/>
            <person name="Barton G.J."/>
            <person name="Sherwood A.V."/>
            <person name="Lopez-Montes A."/>
            <person name="Asiedu R."/>
            <person name="Jamnadass R."/>
            <person name="Muchugi A."/>
            <person name="Goodstein D."/>
            <person name="Egesi C.N."/>
            <person name="Featherston J."/>
            <person name="Asfaw A."/>
            <person name="Simpson G.G."/>
            <person name="Dolezel J."/>
            <person name="Hendre P.S."/>
            <person name="Van Deynze A."/>
            <person name="Kumar P.L."/>
            <person name="Obidiegwu J.E."/>
            <person name="Bhattacharjee R."/>
            <person name="Rokhsar D.S."/>
        </authorList>
    </citation>
    <scope>NUCLEOTIDE SEQUENCE [LARGE SCALE GENOMIC DNA]</scope>
    <source>
        <strain evidence="2">cv. TDa95/00328</strain>
    </source>
</reference>
<gene>
    <name evidence="1" type="ORF">IHE45_16G043400</name>
</gene>
<name>A0ACB7UHG1_DIOAL</name>
<evidence type="ECO:0000313" key="1">
    <source>
        <dbReference type="EMBL" id="KAH7659640.1"/>
    </source>
</evidence>
<evidence type="ECO:0000313" key="2">
    <source>
        <dbReference type="Proteomes" id="UP000827976"/>
    </source>
</evidence>
<proteinExistence type="predicted"/>
<comment type="caution">
    <text evidence="1">The sequence shown here is derived from an EMBL/GenBank/DDBJ whole genome shotgun (WGS) entry which is preliminary data.</text>
</comment>
<protein>
    <submittedName>
        <fullName evidence="1">E3 ubiquitin-protein ligase RNF1/2 protein</fullName>
    </submittedName>
</protein>
<dbReference type="Proteomes" id="UP000827976">
    <property type="component" value="Chromosome 16"/>
</dbReference>
<keyword evidence="2" id="KW-1185">Reference proteome</keyword>
<organism evidence="1 2">
    <name type="scientific">Dioscorea alata</name>
    <name type="common">Purple yam</name>
    <dbReference type="NCBI Taxonomy" id="55571"/>
    <lineage>
        <taxon>Eukaryota</taxon>
        <taxon>Viridiplantae</taxon>
        <taxon>Streptophyta</taxon>
        <taxon>Embryophyta</taxon>
        <taxon>Tracheophyta</taxon>
        <taxon>Spermatophyta</taxon>
        <taxon>Magnoliopsida</taxon>
        <taxon>Liliopsida</taxon>
        <taxon>Dioscoreales</taxon>
        <taxon>Dioscoreaceae</taxon>
        <taxon>Dioscorea</taxon>
    </lineage>
</organism>
<dbReference type="EMBL" id="CM037026">
    <property type="protein sequence ID" value="KAH7659640.1"/>
    <property type="molecule type" value="Genomic_DNA"/>
</dbReference>
<accession>A0ACB7UHG1</accession>
<sequence length="482" mass="53182">MPAQKRPHPPDAPDASSSPPPPPHPPTPPPLPQLTGEEDPPSVAPPPVDQLPDTSQVKEESDADDGSASSPSEAGNDEFIMVKLSEIRKEVQCPICLGIIRKTRTVMECLHRFCRECIDKSMRLGNNECPACRTHCASRRSLRDDPNYDSLISALYPDIDKYEEEELAFHDEEKTRNKKIQASIAETFRRQTEALGRKRSTAKATAVAFVRRSNYRNAHGQSNYLRGRSRTGGRDASLVCSDDEEEEDVNGNDGCKDSSSADERSPDVRPKRCKRWSGPRSSPARTSVNADIGSEENDDLEASRETMGTSPLIAGNGEMLAWGKNGARSQTRHGNASGSTGRFIKGGRMSKMVEFLRNLDEKDAEFDLHVTLLPLDETLGPQLEQPYLCCRPTLSVRHLSQFIALQLSVQAEQVDIFIKKPHDCASGINSSSFEDKLQSNPSEDNQILSSDESLAGLHASFSFQQGDLVLVYRLKLPNQPTA</sequence>